<dbReference type="AlphaFoldDB" id="A0A161YLC2"/>
<proteinExistence type="predicted"/>
<evidence type="ECO:0000256" key="7">
    <source>
        <dbReference type="RuleBase" id="RU000320"/>
    </source>
</evidence>
<dbReference type="OrthoDB" id="9807568at2"/>
<dbReference type="EC" id="1.-.-.-" evidence="10"/>
<feature type="transmembrane region" description="Helical" evidence="8">
    <location>
        <begin position="237"/>
        <end position="259"/>
    </location>
</feature>
<feature type="transmembrane region" description="Helical" evidence="8">
    <location>
        <begin position="411"/>
        <end position="431"/>
    </location>
</feature>
<evidence type="ECO:0000256" key="4">
    <source>
        <dbReference type="ARBA" id="ARBA00022989"/>
    </source>
</evidence>
<evidence type="ECO:0000259" key="9">
    <source>
        <dbReference type="Pfam" id="PF00361"/>
    </source>
</evidence>
<dbReference type="RefSeq" id="WP_066624015.1">
    <property type="nucleotide sequence ID" value="NZ_FQXL01000005.1"/>
</dbReference>
<dbReference type="GO" id="GO:0042773">
    <property type="term" value="P:ATP synthesis coupled electron transport"/>
    <property type="evidence" value="ECO:0007669"/>
    <property type="project" value="InterPro"/>
</dbReference>
<dbReference type="PATRIC" id="fig|1121326.3.peg.3169"/>
<keyword evidence="5 10" id="KW-0560">Oxidoreductase</keyword>
<evidence type="ECO:0000256" key="1">
    <source>
        <dbReference type="ARBA" id="ARBA00004651"/>
    </source>
</evidence>
<protein>
    <submittedName>
        <fullName evidence="10">Hydrogenase-4 component B</fullName>
        <ecNumber evidence="10">1.-.-.-</ecNumber>
    </submittedName>
</protein>
<feature type="transmembrane region" description="Helical" evidence="8">
    <location>
        <begin position="13"/>
        <end position="34"/>
    </location>
</feature>
<dbReference type="Proteomes" id="UP000076603">
    <property type="component" value="Unassembled WGS sequence"/>
</dbReference>
<dbReference type="GO" id="GO:0008137">
    <property type="term" value="F:NADH dehydrogenase (ubiquinone) activity"/>
    <property type="evidence" value="ECO:0007669"/>
    <property type="project" value="InterPro"/>
</dbReference>
<evidence type="ECO:0000256" key="8">
    <source>
        <dbReference type="SAM" id="Phobius"/>
    </source>
</evidence>
<dbReference type="GO" id="GO:0016491">
    <property type="term" value="F:oxidoreductase activity"/>
    <property type="evidence" value="ECO:0007669"/>
    <property type="project" value="UniProtKB-KW"/>
</dbReference>
<reference evidence="10 11" key="1">
    <citation type="submission" date="2016-04" db="EMBL/GenBank/DDBJ databases">
        <title>Genome sequence of Clostridium magnum DSM 2767.</title>
        <authorList>
            <person name="Poehlein A."/>
            <person name="Uhlig R."/>
            <person name="Fischer R."/>
            <person name="Bahl H."/>
            <person name="Daniel R."/>
        </authorList>
    </citation>
    <scope>NUCLEOTIDE SEQUENCE [LARGE SCALE GENOMIC DNA]</scope>
    <source>
        <strain evidence="10 11">DSM 2767</strain>
    </source>
</reference>
<dbReference type="InterPro" id="IPR003918">
    <property type="entry name" value="NADH_UbQ_OxRdtase"/>
</dbReference>
<dbReference type="Pfam" id="PF00361">
    <property type="entry name" value="Proton_antipo_M"/>
    <property type="match status" value="1"/>
</dbReference>
<dbReference type="PRINTS" id="PR01437">
    <property type="entry name" value="NUOXDRDTASE4"/>
</dbReference>
<gene>
    <name evidence="10" type="primary">hyfB_2</name>
    <name evidence="10" type="ORF">CLMAG_31410</name>
</gene>
<feature type="transmembrane region" description="Helical" evidence="8">
    <location>
        <begin position="320"/>
        <end position="340"/>
    </location>
</feature>
<dbReference type="InterPro" id="IPR001750">
    <property type="entry name" value="ND/Mrp_TM"/>
</dbReference>
<feature type="transmembrane region" description="Helical" evidence="8">
    <location>
        <begin position="178"/>
        <end position="199"/>
    </location>
</feature>
<feature type="transmembrane region" description="Helical" evidence="8">
    <location>
        <begin position="205"/>
        <end position="225"/>
    </location>
</feature>
<evidence type="ECO:0000313" key="10">
    <source>
        <dbReference type="EMBL" id="KZL91382.1"/>
    </source>
</evidence>
<dbReference type="InterPro" id="IPR052175">
    <property type="entry name" value="ComplexI-like_HydComp"/>
</dbReference>
<evidence type="ECO:0000256" key="5">
    <source>
        <dbReference type="ARBA" id="ARBA00023002"/>
    </source>
</evidence>
<keyword evidence="2" id="KW-1003">Cell membrane</keyword>
<accession>A0A161YLC2</accession>
<feature type="transmembrane region" description="Helical" evidence="8">
    <location>
        <begin position="451"/>
        <end position="473"/>
    </location>
</feature>
<feature type="transmembrane region" description="Helical" evidence="8">
    <location>
        <begin position="70"/>
        <end position="89"/>
    </location>
</feature>
<keyword evidence="4 8" id="KW-1133">Transmembrane helix</keyword>
<feature type="transmembrane region" description="Helical" evidence="8">
    <location>
        <begin position="46"/>
        <end position="64"/>
    </location>
</feature>
<feature type="transmembrane region" description="Helical" evidence="8">
    <location>
        <begin position="145"/>
        <end position="166"/>
    </location>
</feature>
<evidence type="ECO:0000313" key="11">
    <source>
        <dbReference type="Proteomes" id="UP000076603"/>
    </source>
</evidence>
<dbReference type="PANTHER" id="PTHR42682:SF3">
    <property type="entry name" value="FORMATE HYDROGENLYASE SUBUNIT 3-RELATED"/>
    <property type="match status" value="1"/>
</dbReference>
<comment type="subcellular location">
    <subcellularLocation>
        <location evidence="1">Cell membrane</location>
        <topology evidence="1">Multi-pass membrane protein</topology>
    </subcellularLocation>
    <subcellularLocation>
        <location evidence="7">Membrane</location>
        <topology evidence="7">Multi-pass membrane protein</topology>
    </subcellularLocation>
</comment>
<keyword evidence="6 8" id="KW-0472">Membrane</keyword>
<organism evidence="10 11">
    <name type="scientific">Clostridium magnum DSM 2767</name>
    <dbReference type="NCBI Taxonomy" id="1121326"/>
    <lineage>
        <taxon>Bacteria</taxon>
        <taxon>Bacillati</taxon>
        <taxon>Bacillota</taxon>
        <taxon>Clostridia</taxon>
        <taxon>Eubacteriales</taxon>
        <taxon>Clostridiaceae</taxon>
        <taxon>Clostridium</taxon>
    </lineage>
</organism>
<dbReference type="PANTHER" id="PTHR42682">
    <property type="entry name" value="HYDROGENASE-4 COMPONENT F"/>
    <property type="match status" value="1"/>
</dbReference>
<dbReference type="EMBL" id="LWAE01000003">
    <property type="protein sequence ID" value="KZL91382.1"/>
    <property type="molecule type" value="Genomic_DNA"/>
</dbReference>
<feature type="domain" description="NADH:quinone oxidoreductase/Mrp antiporter transmembrane" evidence="9">
    <location>
        <begin position="67"/>
        <end position="351"/>
    </location>
</feature>
<comment type="caution">
    <text evidence="10">The sequence shown here is derived from an EMBL/GenBank/DDBJ whole genome shotgun (WGS) entry which is preliminary data.</text>
</comment>
<evidence type="ECO:0000256" key="3">
    <source>
        <dbReference type="ARBA" id="ARBA00022692"/>
    </source>
</evidence>
<feature type="transmembrane region" description="Helical" evidence="8">
    <location>
        <begin position="101"/>
        <end position="125"/>
    </location>
</feature>
<name>A0A161YLC2_9CLOT</name>
<sequence>MFSELLNYVMKDFLSVFFTFLIVLIVIPVSIYSLGYLKEYKKNYSIKYFWIVYLIFIFSMIAVVLAGDGIVFMVFWEVMSISSFFLVIYEHKNKETLKSGINYFVMTHISGLFLMLMFGFIYKFTGTIYFTEIVKMQNSIQDKELIFTIALIGFGAKAGLLPLHAWLPKAHPSAPSNVSALMSGVMLKVAVYGFIRVVFILLGEVSYKCGFVVLLLGTITAIYTIINSLLQCDNKKLLAYSSSENIGIIFAVIGLAIILNNLKLYEGSVLALTAGLFHVLNHGVFKSLLFAGAGSTLYATGTKNMNELGGLYKKMKFTAVCIFIGTAAISAVPPLNGFASESLILISFIKSAYLLNSKKLLLAIILCGSILALVAGGAIFSSVKAFGITYLGEPRSEKAVHIHEIPLSMKIGMGILALYSIVFGVFSPFIISRISRGLSNILLKKQYTVDAFGYEVTIIAALFTLIIVFILLISKILDKGKNLEFNATWACGFNTFKGNMQYSGDGYSQPAARYFGTFAGYKKEASVRNVILLKQKTQDSIERILYRPIISFFNLLSDRIVKIHYGKIQIYITYILIALLLSITVVIKFA</sequence>
<feature type="transmembrane region" description="Helical" evidence="8">
    <location>
        <begin position="568"/>
        <end position="587"/>
    </location>
</feature>
<keyword evidence="3 7" id="KW-0812">Transmembrane</keyword>
<evidence type="ECO:0000256" key="6">
    <source>
        <dbReference type="ARBA" id="ARBA00023136"/>
    </source>
</evidence>
<keyword evidence="11" id="KW-1185">Reference proteome</keyword>
<evidence type="ECO:0000256" key="2">
    <source>
        <dbReference type="ARBA" id="ARBA00022475"/>
    </source>
</evidence>
<dbReference type="STRING" id="1121326.CLMAG_31410"/>
<feature type="transmembrane region" description="Helical" evidence="8">
    <location>
        <begin position="360"/>
        <end position="391"/>
    </location>
</feature>
<dbReference type="GO" id="GO:0005886">
    <property type="term" value="C:plasma membrane"/>
    <property type="evidence" value="ECO:0007669"/>
    <property type="project" value="UniProtKB-SubCell"/>
</dbReference>
<feature type="transmembrane region" description="Helical" evidence="8">
    <location>
        <begin position="279"/>
        <end position="299"/>
    </location>
</feature>